<keyword evidence="5" id="KW-1185">Reference proteome</keyword>
<protein>
    <submittedName>
        <fullName evidence="4">Aspartate aminotransferase family protein</fullName>
    </submittedName>
</protein>
<dbReference type="SUPFAM" id="SSF53383">
    <property type="entry name" value="PLP-dependent transferases"/>
    <property type="match status" value="1"/>
</dbReference>
<dbReference type="InterPro" id="IPR005814">
    <property type="entry name" value="Aminotrans_3"/>
</dbReference>
<dbReference type="PROSITE" id="PS00600">
    <property type="entry name" value="AA_TRANSFER_CLASS_3"/>
    <property type="match status" value="1"/>
</dbReference>
<sequence>MSNATENVSIEQLRELDRKHFLHPTTAIKQHQANGPSLIIDKGEGIYLTDVNGNKYIDGMSSLWNVNVGHGREEIVEAASEQMKKLAFSSCFQGMSHEPVIRLAEKIAELTPGDLNVSFFTSGGSESNDTAFKIVRHYWKLKGEPNRTKIIGLKRGYHGITVGATSATGIEQFQNMATAQAPGFIHATTKFQTECELGDRTAPDFAGSVRGVIEREGAETVAAVILEPVQGAGGMFIPPDGYLQAIRNLCDEYGILMITDEVICGFGRTGKMFGVDNWNVVPDIMTVAKGITSAYSQLGAVIIRETLRDEISELSDGPFFHGFTYSGHPVACAVALKNIEIIERENLVANAKQMEAALKRGFNYLEEKYSFVTKTRAIGLLAAFELYKDREKEIPFDPSVEAAPKLVQECLKRGLIVRPVTFEGSNTIVIAPPLSITKEQVQEMISIFDDALSAIEKSICEK</sequence>
<evidence type="ECO:0000256" key="2">
    <source>
        <dbReference type="ARBA" id="ARBA00022898"/>
    </source>
</evidence>
<dbReference type="Pfam" id="PF00202">
    <property type="entry name" value="Aminotran_3"/>
    <property type="match status" value="1"/>
</dbReference>
<keyword evidence="2 3" id="KW-0663">Pyridoxal phosphate</keyword>
<dbReference type="PIRSF" id="PIRSF000521">
    <property type="entry name" value="Transaminase_4ab_Lys_Orn"/>
    <property type="match status" value="1"/>
</dbReference>
<comment type="caution">
    <text evidence="4">The sequence shown here is derived from an EMBL/GenBank/DDBJ whole genome shotgun (WGS) entry which is preliminary data.</text>
</comment>
<dbReference type="PANTHER" id="PTHR43094">
    <property type="entry name" value="AMINOTRANSFERASE"/>
    <property type="match status" value="1"/>
</dbReference>
<proteinExistence type="inferred from homology"/>
<keyword evidence="4" id="KW-0032">Aminotransferase</keyword>
<dbReference type="Gene3D" id="3.40.640.10">
    <property type="entry name" value="Type I PLP-dependent aspartate aminotransferase-like (Major domain)"/>
    <property type="match status" value="1"/>
</dbReference>
<keyword evidence="4" id="KW-0808">Transferase</keyword>
<evidence type="ECO:0000256" key="1">
    <source>
        <dbReference type="ARBA" id="ARBA00008954"/>
    </source>
</evidence>
<name>A0ABW8IBN2_9BACI</name>
<comment type="similarity">
    <text evidence="1 3">Belongs to the class-III pyridoxal-phosphate-dependent aminotransferase family.</text>
</comment>
<dbReference type="InterPro" id="IPR015422">
    <property type="entry name" value="PyrdxlP-dep_Trfase_small"/>
</dbReference>
<dbReference type="RefSeq" id="WP_404317703.1">
    <property type="nucleotide sequence ID" value="NZ_JAUIYO010000010.1"/>
</dbReference>
<dbReference type="PANTHER" id="PTHR43094:SF1">
    <property type="entry name" value="AMINOTRANSFERASE CLASS-III"/>
    <property type="match status" value="1"/>
</dbReference>
<dbReference type="Gene3D" id="3.90.1150.10">
    <property type="entry name" value="Aspartate Aminotransferase, domain 1"/>
    <property type="match status" value="1"/>
</dbReference>
<dbReference type="InterPro" id="IPR015421">
    <property type="entry name" value="PyrdxlP-dep_Trfase_major"/>
</dbReference>
<dbReference type="GO" id="GO:0008483">
    <property type="term" value="F:transaminase activity"/>
    <property type="evidence" value="ECO:0007669"/>
    <property type="project" value="UniProtKB-KW"/>
</dbReference>
<evidence type="ECO:0000256" key="3">
    <source>
        <dbReference type="RuleBase" id="RU003560"/>
    </source>
</evidence>
<gene>
    <name evidence="4" type="ORF">QYG89_12145</name>
</gene>
<dbReference type="EMBL" id="JAUIYO010000010">
    <property type="protein sequence ID" value="MFK2826405.1"/>
    <property type="molecule type" value="Genomic_DNA"/>
</dbReference>
<dbReference type="InterPro" id="IPR049704">
    <property type="entry name" value="Aminotrans_3_PPA_site"/>
</dbReference>
<organism evidence="4 5">
    <name type="scientific">Bacillus lumedeiriae</name>
    <dbReference type="NCBI Taxonomy" id="3058829"/>
    <lineage>
        <taxon>Bacteria</taxon>
        <taxon>Bacillati</taxon>
        <taxon>Bacillota</taxon>
        <taxon>Bacilli</taxon>
        <taxon>Bacillales</taxon>
        <taxon>Bacillaceae</taxon>
        <taxon>Bacillus</taxon>
    </lineage>
</organism>
<dbReference type="CDD" id="cd00610">
    <property type="entry name" value="OAT_like"/>
    <property type="match status" value="1"/>
</dbReference>
<accession>A0ABW8IBN2</accession>
<dbReference type="InterPro" id="IPR015424">
    <property type="entry name" value="PyrdxlP-dep_Trfase"/>
</dbReference>
<reference evidence="4 5" key="1">
    <citation type="submission" date="2023-07" db="EMBL/GenBank/DDBJ databases">
        <title>Bacillus lucianemedeirus sp. nov, a new species isolated from an immunobiological production facility.</title>
        <authorList>
            <person name="Costa L.V."/>
            <person name="Miranda R.V.S.L."/>
            <person name="Brandao M.L.L."/>
            <person name="Reis C.M.F."/>
            <person name="Frazao A.M."/>
            <person name="Cruz F.V."/>
            <person name="Baio P.V.P."/>
            <person name="Veras J.F.C."/>
            <person name="Ramos J.N."/>
            <person name="Vieira V."/>
        </authorList>
    </citation>
    <scope>NUCLEOTIDE SEQUENCE [LARGE SCALE GENOMIC DNA]</scope>
    <source>
        <strain evidence="4 5">B190/17</strain>
    </source>
</reference>
<evidence type="ECO:0000313" key="4">
    <source>
        <dbReference type="EMBL" id="MFK2826405.1"/>
    </source>
</evidence>
<evidence type="ECO:0000313" key="5">
    <source>
        <dbReference type="Proteomes" id="UP001619911"/>
    </source>
</evidence>
<dbReference type="Proteomes" id="UP001619911">
    <property type="component" value="Unassembled WGS sequence"/>
</dbReference>